<dbReference type="SUPFAM" id="SSF58014">
    <property type="entry name" value="Coiled-coil domain of nucleotide exchange factor GrpE"/>
    <property type="match status" value="1"/>
</dbReference>
<feature type="coiled-coil region" evidence="9">
    <location>
        <begin position="108"/>
        <end position="142"/>
    </location>
</feature>
<protein>
    <recommendedName>
        <fullName evidence="7">GrpE protein homolog</fullName>
    </recommendedName>
</protein>
<dbReference type="GO" id="GO:0000774">
    <property type="term" value="F:adenyl-nucleotide exchange factor activity"/>
    <property type="evidence" value="ECO:0007669"/>
    <property type="project" value="InterPro"/>
</dbReference>
<dbReference type="Gene3D" id="3.90.20.20">
    <property type="match status" value="1"/>
</dbReference>
<feature type="compositionally biased region" description="Polar residues" evidence="10">
    <location>
        <begin position="67"/>
        <end position="76"/>
    </location>
</feature>
<dbReference type="PRINTS" id="PR00773">
    <property type="entry name" value="GRPEPROTEIN"/>
</dbReference>
<keyword evidence="9" id="KW-0175">Coiled coil</keyword>
<keyword evidence="12" id="KW-1185">Reference proteome</keyword>
<dbReference type="GO" id="GO:0051087">
    <property type="term" value="F:protein-folding chaperone binding"/>
    <property type="evidence" value="ECO:0007669"/>
    <property type="project" value="InterPro"/>
</dbReference>
<feature type="region of interest" description="Disordered" evidence="10">
    <location>
        <begin position="67"/>
        <end position="91"/>
    </location>
</feature>
<dbReference type="AlphaFoldDB" id="A0AAV9AFM9"/>
<evidence type="ECO:0000256" key="8">
    <source>
        <dbReference type="RuleBase" id="RU004478"/>
    </source>
</evidence>
<dbReference type="FunFam" id="2.30.22.10:FF:000001">
    <property type="entry name" value="Protein GrpE"/>
    <property type="match status" value="1"/>
</dbReference>
<dbReference type="Proteomes" id="UP001179952">
    <property type="component" value="Unassembled WGS sequence"/>
</dbReference>
<dbReference type="Gene3D" id="2.30.22.10">
    <property type="entry name" value="Head domain of nucleotide exchange factor GrpE"/>
    <property type="match status" value="1"/>
</dbReference>
<dbReference type="InterPro" id="IPR013805">
    <property type="entry name" value="GrpE_CC"/>
</dbReference>
<proteinExistence type="inferred from homology"/>
<evidence type="ECO:0000256" key="4">
    <source>
        <dbReference type="ARBA" id="ARBA00022490"/>
    </source>
</evidence>
<name>A0AAV9AFM9_ACOGR</name>
<evidence type="ECO:0000256" key="5">
    <source>
        <dbReference type="ARBA" id="ARBA00023016"/>
    </source>
</evidence>
<keyword evidence="4" id="KW-0963">Cytoplasm</keyword>
<comment type="function">
    <text evidence="7">Essential component of the PAM complex, a complex required for the translocation of transit peptide-containing proteins from the inner membrane into the mitochondrial matrix in an ATP-dependent manner.</text>
</comment>
<comment type="subcellular location">
    <subcellularLocation>
        <location evidence="1">Cytoplasm</location>
    </subcellularLocation>
    <subcellularLocation>
        <location evidence="7">Mitochondrion matrix</location>
    </subcellularLocation>
</comment>
<feature type="compositionally biased region" description="Low complexity" evidence="10">
    <location>
        <begin position="26"/>
        <end position="36"/>
    </location>
</feature>
<feature type="region of interest" description="Disordered" evidence="10">
    <location>
        <begin position="284"/>
        <end position="310"/>
    </location>
</feature>
<dbReference type="GO" id="GO:0005759">
    <property type="term" value="C:mitochondrial matrix"/>
    <property type="evidence" value="ECO:0007669"/>
    <property type="project" value="UniProtKB-SubCell"/>
</dbReference>
<evidence type="ECO:0000256" key="1">
    <source>
        <dbReference type="ARBA" id="ARBA00004496"/>
    </source>
</evidence>
<gene>
    <name evidence="11" type="ORF">QJS04_geneDACA022337</name>
</gene>
<dbReference type="PROSITE" id="PS01071">
    <property type="entry name" value="GRPE"/>
    <property type="match status" value="1"/>
</dbReference>
<keyword evidence="7" id="KW-0496">Mitochondrion</keyword>
<dbReference type="PANTHER" id="PTHR21237:SF40">
    <property type="entry name" value="CELL CYCLE AND APOPTOSIS REGULATOR PROTEIN 2"/>
    <property type="match status" value="1"/>
</dbReference>
<comment type="similarity">
    <text evidence="2 8">Belongs to the GrpE family.</text>
</comment>
<comment type="subunit">
    <text evidence="3">Homodimer.</text>
</comment>
<reference evidence="11" key="2">
    <citation type="submission" date="2023-06" db="EMBL/GenBank/DDBJ databases">
        <authorList>
            <person name="Ma L."/>
            <person name="Liu K.-W."/>
            <person name="Li Z."/>
            <person name="Hsiao Y.-Y."/>
            <person name="Qi Y."/>
            <person name="Fu T."/>
            <person name="Tang G."/>
            <person name="Zhang D."/>
            <person name="Sun W.-H."/>
            <person name="Liu D.-K."/>
            <person name="Li Y."/>
            <person name="Chen G.-Z."/>
            <person name="Liu X.-D."/>
            <person name="Liao X.-Y."/>
            <person name="Jiang Y.-T."/>
            <person name="Yu X."/>
            <person name="Hao Y."/>
            <person name="Huang J."/>
            <person name="Zhao X.-W."/>
            <person name="Ke S."/>
            <person name="Chen Y.-Y."/>
            <person name="Wu W.-L."/>
            <person name="Hsu J.-L."/>
            <person name="Lin Y.-F."/>
            <person name="Huang M.-D."/>
            <person name="Li C.-Y."/>
            <person name="Huang L."/>
            <person name="Wang Z.-W."/>
            <person name="Zhao X."/>
            <person name="Zhong W.-Y."/>
            <person name="Peng D.-H."/>
            <person name="Ahmad S."/>
            <person name="Lan S."/>
            <person name="Zhang J.-S."/>
            <person name="Tsai W.-C."/>
            <person name="Van De Peer Y."/>
            <person name="Liu Z.-J."/>
        </authorList>
    </citation>
    <scope>NUCLEOTIDE SEQUENCE</scope>
    <source>
        <strain evidence="11">SCP</strain>
        <tissue evidence="11">Leaves</tissue>
    </source>
</reference>
<dbReference type="HAMAP" id="MF_01151">
    <property type="entry name" value="GrpE"/>
    <property type="match status" value="1"/>
</dbReference>
<evidence type="ECO:0000256" key="7">
    <source>
        <dbReference type="RuleBase" id="RU000640"/>
    </source>
</evidence>
<dbReference type="EMBL" id="JAUJYN010000009">
    <property type="protein sequence ID" value="KAK1263114.1"/>
    <property type="molecule type" value="Genomic_DNA"/>
</dbReference>
<comment type="caution">
    <text evidence="11">The sequence shown here is derived from an EMBL/GenBank/DDBJ whole genome shotgun (WGS) entry which is preliminary data.</text>
</comment>
<dbReference type="InterPro" id="IPR009012">
    <property type="entry name" value="GrpE_head"/>
</dbReference>
<evidence type="ECO:0000256" key="2">
    <source>
        <dbReference type="ARBA" id="ARBA00009054"/>
    </source>
</evidence>
<dbReference type="GO" id="GO:0051082">
    <property type="term" value="F:unfolded protein binding"/>
    <property type="evidence" value="ECO:0007669"/>
    <property type="project" value="TreeGrafter"/>
</dbReference>
<keyword evidence="6 7" id="KW-0143">Chaperone</keyword>
<sequence length="310" mass="34434">MSLSTYGPPLSQTLLTPSKTLITLKSKSSLNPSSSSDRGRPPLLRTSASFSSFGPGIRRRRKVSLNVAQSDPQTITGEEDEENVGGGKSNKNLPGLKILLQSYKEAILDGDEKTVADIEAMIHNIEREKNELLQRSAELTTDVASERVNFLRLKADFENFRKRSDKDRLNLTSDAQREVLEGLLSIVDSFERSKQQIKLETEREKKINTSYQGIYKQFVEVMRSWRVSVVETVGKPFDPSLHEAIAREESKQFKVGIIIQELRRGFVVGDRLLRPADVKVSTGLGSKSVPSGILQESIEQTTEAAGPDGS</sequence>
<evidence type="ECO:0000313" key="12">
    <source>
        <dbReference type="Proteomes" id="UP001179952"/>
    </source>
</evidence>
<evidence type="ECO:0000256" key="3">
    <source>
        <dbReference type="ARBA" id="ARBA00011738"/>
    </source>
</evidence>
<dbReference type="InterPro" id="IPR000740">
    <property type="entry name" value="GrpE"/>
</dbReference>
<dbReference type="PANTHER" id="PTHR21237">
    <property type="entry name" value="GRPE PROTEIN"/>
    <property type="match status" value="1"/>
</dbReference>
<evidence type="ECO:0000256" key="6">
    <source>
        <dbReference type="ARBA" id="ARBA00023186"/>
    </source>
</evidence>
<keyword evidence="5" id="KW-0346">Stress response</keyword>
<evidence type="ECO:0000313" key="11">
    <source>
        <dbReference type="EMBL" id="KAK1263114.1"/>
    </source>
</evidence>
<accession>A0AAV9AFM9</accession>
<dbReference type="SUPFAM" id="SSF51064">
    <property type="entry name" value="Head domain of nucleotide exchange factor GrpE"/>
    <property type="match status" value="1"/>
</dbReference>
<dbReference type="NCBIfam" id="NF010741">
    <property type="entry name" value="PRK14143.1"/>
    <property type="match status" value="1"/>
</dbReference>
<dbReference type="GO" id="GO:0042803">
    <property type="term" value="F:protein homodimerization activity"/>
    <property type="evidence" value="ECO:0007669"/>
    <property type="project" value="InterPro"/>
</dbReference>
<dbReference type="CDD" id="cd00446">
    <property type="entry name" value="GrpE"/>
    <property type="match status" value="1"/>
</dbReference>
<organism evidence="11 12">
    <name type="scientific">Acorus gramineus</name>
    <name type="common">Dwarf sweet flag</name>
    <dbReference type="NCBI Taxonomy" id="55184"/>
    <lineage>
        <taxon>Eukaryota</taxon>
        <taxon>Viridiplantae</taxon>
        <taxon>Streptophyta</taxon>
        <taxon>Embryophyta</taxon>
        <taxon>Tracheophyta</taxon>
        <taxon>Spermatophyta</taxon>
        <taxon>Magnoliopsida</taxon>
        <taxon>Liliopsida</taxon>
        <taxon>Acoraceae</taxon>
        <taxon>Acorus</taxon>
    </lineage>
</organism>
<dbReference type="Pfam" id="PF01025">
    <property type="entry name" value="GrpE"/>
    <property type="match status" value="1"/>
</dbReference>
<dbReference type="GO" id="GO:0006457">
    <property type="term" value="P:protein folding"/>
    <property type="evidence" value="ECO:0007669"/>
    <property type="project" value="InterPro"/>
</dbReference>
<feature type="region of interest" description="Disordered" evidence="10">
    <location>
        <begin position="26"/>
        <end position="51"/>
    </location>
</feature>
<reference evidence="11" key="1">
    <citation type="journal article" date="2023" name="Nat. Commun.">
        <title>Diploid and tetraploid genomes of Acorus and the evolution of monocots.</title>
        <authorList>
            <person name="Ma L."/>
            <person name="Liu K.W."/>
            <person name="Li Z."/>
            <person name="Hsiao Y.Y."/>
            <person name="Qi Y."/>
            <person name="Fu T."/>
            <person name="Tang G.D."/>
            <person name="Zhang D."/>
            <person name="Sun W.H."/>
            <person name="Liu D.K."/>
            <person name="Li Y."/>
            <person name="Chen G.Z."/>
            <person name="Liu X.D."/>
            <person name="Liao X.Y."/>
            <person name="Jiang Y.T."/>
            <person name="Yu X."/>
            <person name="Hao Y."/>
            <person name="Huang J."/>
            <person name="Zhao X.W."/>
            <person name="Ke S."/>
            <person name="Chen Y.Y."/>
            <person name="Wu W.L."/>
            <person name="Hsu J.L."/>
            <person name="Lin Y.F."/>
            <person name="Huang M.D."/>
            <person name="Li C.Y."/>
            <person name="Huang L."/>
            <person name="Wang Z.W."/>
            <person name="Zhao X."/>
            <person name="Zhong W.Y."/>
            <person name="Peng D.H."/>
            <person name="Ahmad S."/>
            <person name="Lan S."/>
            <person name="Zhang J.S."/>
            <person name="Tsai W.C."/>
            <person name="Van de Peer Y."/>
            <person name="Liu Z.J."/>
        </authorList>
    </citation>
    <scope>NUCLEOTIDE SEQUENCE</scope>
    <source>
        <strain evidence="11">SCP</strain>
    </source>
</reference>
<dbReference type="GO" id="GO:0009507">
    <property type="term" value="C:chloroplast"/>
    <property type="evidence" value="ECO:0007669"/>
    <property type="project" value="TreeGrafter"/>
</dbReference>
<evidence type="ECO:0000256" key="9">
    <source>
        <dbReference type="SAM" id="Coils"/>
    </source>
</evidence>
<evidence type="ECO:0000256" key="10">
    <source>
        <dbReference type="SAM" id="MobiDB-lite"/>
    </source>
</evidence>